<dbReference type="EMBL" id="LR797062">
    <property type="protein sequence ID" value="CAB4184909.1"/>
    <property type="molecule type" value="Genomic_DNA"/>
</dbReference>
<accession>A0A6J5NFA0</accession>
<feature type="compositionally biased region" description="Basic and acidic residues" evidence="1">
    <location>
        <begin position="119"/>
        <end position="134"/>
    </location>
</feature>
<name>A0A6J5NFA0_9CAUD</name>
<evidence type="ECO:0000313" key="2">
    <source>
        <dbReference type="EMBL" id="CAB4154184.1"/>
    </source>
</evidence>
<feature type="compositionally biased region" description="Low complexity" evidence="1">
    <location>
        <begin position="135"/>
        <end position="150"/>
    </location>
</feature>
<feature type="region of interest" description="Disordered" evidence="1">
    <location>
        <begin position="106"/>
        <end position="160"/>
    </location>
</feature>
<dbReference type="EMBL" id="LR796608">
    <property type="protein sequence ID" value="CAB4154184.1"/>
    <property type="molecule type" value="Genomic_DNA"/>
</dbReference>
<proteinExistence type="predicted"/>
<gene>
    <name evidence="3" type="ORF">UFOVP1117_48</name>
    <name evidence="2" type="ORF">UFOVP632_45</name>
</gene>
<protein>
    <submittedName>
        <fullName evidence="2">Uncharacterized protein</fullName>
    </submittedName>
</protein>
<organism evidence="2">
    <name type="scientific">uncultured Caudovirales phage</name>
    <dbReference type="NCBI Taxonomy" id="2100421"/>
    <lineage>
        <taxon>Viruses</taxon>
        <taxon>Duplodnaviria</taxon>
        <taxon>Heunggongvirae</taxon>
        <taxon>Uroviricota</taxon>
        <taxon>Caudoviricetes</taxon>
        <taxon>Peduoviridae</taxon>
        <taxon>Maltschvirus</taxon>
        <taxon>Maltschvirus maltsch</taxon>
    </lineage>
</organism>
<sequence length="264" mass="29321">MKRPSFQFYPADWLRDTALRSCSTGARGLWIDMICFMHEGNPYGHLKVGNKVILSTNLASMVGATLKDVIDWLEELHQAGVYELGEGGEIYSKRMVRDEILRNKRAEGGKLGGNPALKVNHEDNPKVEVKDKQKPTPSSSSSSSSTTSSTKKNTVAPPNGVTDSVWQDWISLRKAKRAAVTQTALDGIAREASKAGVSLQVALETCCARGWTGFKADWLKDKGEQKSFAEKDYDFKRARWEAMTGRTQGQEMKPFLELEDDTTN</sequence>
<evidence type="ECO:0000313" key="3">
    <source>
        <dbReference type="EMBL" id="CAB4184909.1"/>
    </source>
</evidence>
<reference evidence="2" key="1">
    <citation type="submission" date="2020-04" db="EMBL/GenBank/DDBJ databases">
        <authorList>
            <person name="Chiriac C."/>
            <person name="Salcher M."/>
            <person name="Ghai R."/>
            <person name="Kavagutti S V."/>
        </authorList>
    </citation>
    <scope>NUCLEOTIDE SEQUENCE</scope>
</reference>
<evidence type="ECO:0000256" key="1">
    <source>
        <dbReference type="SAM" id="MobiDB-lite"/>
    </source>
</evidence>